<evidence type="ECO:0000256" key="6">
    <source>
        <dbReference type="SAM" id="Phobius"/>
    </source>
</evidence>
<dbReference type="AlphaFoldDB" id="A0A1W1ZL81"/>
<feature type="transmembrane region" description="Helical" evidence="6">
    <location>
        <begin position="170"/>
        <end position="189"/>
    </location>
</feature>
<dbReference type="GO" id="GO:0005886">
    <property type="term" value="C:plasma membrane"/>
    <property type="evidence" value="ECO:0007669"/>
    <property type="project" value="UniProtKB-SubCell"/>
</dbReference>
<evidence type="ECO:0000259" key="7">
    <source>
        <dbReference type="PROSITE" id="PS50850"/>
    </source>
</evidence>
<evidence type="ECO:0000256" key="5">
    <source>
        <dbReference type="ARBA" id="ARBA00023136"/>
    </source>
</evidence>
<feature type="transmembrane region" description="Helical" evidence="6">
    <location>
        <begin position="287"/>
        <end position="307"/>
    </location>
</feature>
<evidence type="ECO:0000313" key="9">
    <source>
        <dbReference type="Proteomes" id="UP000192790"/>
    </source>
</evidence>
<dbReference type="Proteomes" id="UP000192790">
    <property type="component" value="Unassembled WGS sequence"/>
</dbReference>
<keyword evidence="3 6" id="KW-0812">Transmembrane</keyword>
<feature type="transmembrane region" description="Helical" evidence="6">
    <location>
        <begin position="313"/>
        <end position="336"/>
    </location>
</feature>
<dbReference type="InterPro" id="IPR011701">
    <property type="entry name" value="MFS"/>
</dbReference>
<reference evidence="8 9" key="1">
    <citation type="submission" date="2017-04" db="EMBL/GenBank/DDBJ databases">
        <authorList>
            <person name="Afonso C.L."/>
            <person name="Miller P.J."/>
            <person name="Scott M.A."/>
            <person name="Spackman E."/>
            <person name="Goraichik I."/>
            <person name="Dimitrov K.M."/>
            <person name="Suarez D.L."/>
            <person name="Swayne D.E."/>
        </authorList>
    </citation>
    <scope>NUCLEOTIDE SEQUENCE [LARGE SCALE GENOMIC DNA]</scope>
    <source>
        <strain evidence="8 9">DSM 12816</strain>
    </source>
</reference>
<dbReference type="GO" id="GO:0022857">
    <property type="term" value="F:transmembrane transporter activity"/>
    <property type="evidence" value="ECO:0007669"/>
    <property type="project" value="InterPro"/>
</dbReference>
<feature type="transmembrane region" description="Helical" evidence="6">
    <location>
        <begin position="68"/>
        <end position="86"/>
    </location>
</feature>
<protein>
    <submittedName>
        <fullName evidence="8">Major Facilitator Superfamily protein</fullName>
    </submittedName>
</protein>
<feature type="transmembrane region" description="Helical" evidence="6">
    <location>
        <begin position="376"/>
        <end position="394"/>
    </location>
</feature>
<dbReference type="PANTHER" id="PTHR23530:SF1">
    <property type="entry name" value="PERMEASE, MAJOR FACILITATOR SUPERFAMILY-RELATED"/>
    <property type="match status" value="1"/>
</dbReference>
<dbReference type="Pfam" id="PF07690">
    <property type="entry name" value="MFS_1"/>
    <property type="match status" value="1"/>
</dbReference>
<dbReference type="SUPFAM" id="SSF103473">
    <property type="entry name" value="MFS general substrate transporter"/>
    <property type="match status" value="1"/>
</dbReference>
<keyword evidence="4 6" id="KW-1133">Transmembrane helix</keyword>
<feature type="transmembrane region" description="Helical" evidence="6">
    <location>
        <begin position="35"/>
        <end position="56"/>
    </location>
</feature>
<dbReference type="STRING" id="1122930.SAMN02745168_1212"/>
<feature type="transmembrane region" description="Helical" evidence="6">
    <location>
        <begin position="348"/>
        <end position="370"/>
    </location>
</feature>
<proteinExistence type="predicted"/>
<keyword evidence="5 6" id="KW-0472">Membrane</keyword>
<sequence>MNMHRYTAVLLLSWFSQGLLVPVLSLVFMEKGLSLSNLTLGIGVYSAVVVLLEIPTGVAADLLGKRNIFLLSQLTGAAAFLLLLMGSGVLRILAAAGLLGAARALSSGSFEALVIERYRQDGGPDRLPSAIRLLSVSESVGLSAGSLAGGLLPLFSRRFPVFSGAYDLNLLLRLLLSLVLVLLLLLLIPRDLPAGTEKRTPLGAHLRQSTSLLRGSMLLRRILLAGMGIGLVLCVLESYWQPKFLGMLDTPEAETFLLGVLSLLYMASVAGGNLLSEKLVRSSRIGFKSVFIGARLAMLSFVALAAVSLRPLSFALCYCLLYFCFGISNIAEGTMINAAVPDENRATFLSLQSFALQLGAIAAAFGSSLLGVRSVGTLWLLASGMALVLLLPSLKIRLPSAREKTGGAVPPVQEKTSG</sequence>
<dbReference type="InterPro" id="IPR020846">
    <property type="entry name" value="MFS_dom"/>
</dbReference>
<gene>
    <name evidence="8" type="ORF">SAMN02745168_1212</name>
</gene>
<name>A0A1W1ZL81_9FIRM</name>
<organism evidence="8 9">
    <name type="scientific">Papillibacter cinnamivorans DSM 12816</name>
    <dbReference type="NCBI Taxonomy" id="1122930"/>
    <lineage>
        <taxon>Bacteria</taxon>
        <taxon>Bacillati</taxon>
        <taxon>Bacillota</taxon>
        <taxon>Clostridia</taxon>
        <taxon>Eubacteriales</taxon>
        <taxon>Oscillospiraceae</taxon>
        <taxon>Papillibacter</taxon>
    </lineage>
</organism>
<dbReference type="PANTHER" id="PTHR23530">
    <property type="entry name" value="TRANSPORT PROTEIN-RELATED"/>
    <property type="match status" value="1"/>
</dbReference>
<evidence type="ECO:0000313" key="8">
    <source>
        <dbReference type="EMBL" id="SMC49117.1"/>
    </source>
</evidence>
<dbReference type="EMBL" id="FWXW01000002">
    <property type="protein sequence ID" value="SMC49117.1"/>
    <property type="molecule type" value="Genomic_DNA"/>
</dbReference>
<evidence type="ECO:0000256" key="3">
    <source>
        <dbReference type="ARBA" id="ARBA00022692"/>
    </source>
</evidence>
<evidence type="ECO:0000256" key="2">
    <source>
        <dbReference type="ARBA" id="ARBA00022448"/>
    </source>
</evidence>
<dbReference type="Gene3D" id="1.20.1250.20">
    <property type="entry name" value="MFS general substrate transporter like domains"/>
    <property type="match status" value="1"/>
</dbReference>
<comment type="subcellular location">
    <subcellularLocation>
        <location evidence="1">Cell membrane</location>
        <topology evidence="1">Multi-pass membrane protein</topology>
    </subcellularLocation>
</comment>
<dbReference type="InterPro" id="IPR053160">
    <property type="entry name" value="MFS_DHA3_Transporter"/>
</dbReference>
<accession>A0A1W1ZL81</accession>
<dbReference type="InterPro" id="IPR036259">
    <property type="entry name" value="MFS_trans_sf"/>
</dbReference>
<keyword evidence="9" id="KW-1185">Reference proteome</keyword>
<feature type="domain" description="Major facilitator superfamily (MFS) profile" evidence="7">
    <location>
        <begin position="2"/>
        <end position="401"/>
    </location>
</feature>
<feature type="transmembrane region" description="Helical" evidence="6">
    <location>
        <begin position="255"/>
        <end position="275"/>
    </location>
</feature>
<evidence type="ECO:0000256" key="4">
    <source>
        <dbReference type="ARBA" id="ARBA00022989"/>
    </source>
</evidence>
<keyword evidence="2" id="KW-0813">Transport</keyword>
<dbReference type="PROSITE" id="PS50850">
    <property type="entry name" value="MFS"/>
    <property type="match status" value="1"/>
</dbReference>
<feature type="transmembrane region" description="Helical" evidence="6">
    <location>
        <begin position="222"/>
        <end position="240"/>
    </location>
</feature>
<evidence type="ECO:0000256" key="1">
    <source>
        <dbReference type="ARBA" id="ARBA00004651"/>
    </source>
</evidence>